<keyword evidence="5" id="KW-0805">Transcription regulation</keyword>
<evidence type="ECO:0000256" key="4">
    <source>
        <dbReference type="ARBA" id="ARBA00022833"/>
    </source>
</evidence>
<protein>
    <submittedName>
        <fullName evidence="11">Glucocorticoid receptor-like (DNA-binding domain)</fullName>
    </submittedName>
</protein>
<dbReference type="AlphaFoldDB" id="A0A1Y1Y2H4"/>
<evidence type="ECO:0000256" key="1">
    <source>
        <dbReference type="ARBA" id="ARBA00004123"/>
    </source>
</evidence>
<dbReference type="GO" id="GO:0000978">
    <property type="term" value="F:RNA polymerase II cis-regulatory region sequence-specific DNA binding"/>
    <property type="evidence" value="ECO:0007669"/>
    <property type="project" value="TreeGrafter"/>
</dbReference>
<evidence type="ECO:0000313" key="11">
    <source>
        <dbReference type="EMBL" id="ORX92179.1"/>
    </source>
</evidence>
<dbReference type="InParanoid" id="A0A1Y1Y2H4"/>
<comment type="subcellular location">
    <subcellularLocation>
        <location evidence="1">Nucleus</location>
    </subcellularLocation>
</comment>
<keyword evidence="11" id="KW-0238">DNA-binding</keyword>
<dbReference type="PROSITE" id="PS50114">
    <property type="entry name" value="GATA_ZN_FINGER_2"/>
    <property type="match status" value="2"/>
</dbReference>
<dbReference type="GO" id="GO:0000981">
    <property type="term" value="F:DNA-binding transcription factor activity, RNA polymerase II-specific"/>
    <property type="evidence" value="ECO:0007669"/>
    <property type="project" value="TreeGrafter"/>
</dbReference>
<dbReference type="PRINTS" id="PR00619">
    <property type="entry name" value="GATAZNFINGER"/>
</dbReference>
<keyword evidence="4" id="KW-0862">Zinc</keyword>
<keyword evidence="6" id="KW-0804">Transcription</keyword>
<dbReference type="CDD" id="cd00202">
    <property type="entry name" value="ZnF_GATA"/>
    <property type="match status" value="2"/>
</dbReference>
<dbReference type="InterPro" id="IPR000679">
    <property type="entry name" value="Znf_GATA"/>
</dbReference>
<organism evidence="11 12">
    <name type="scientific">Basidiobolus meristosporus CBS 931.73</name>
    <dbReference type="NCBI Taxonomy" id="1314790"/>
    <lineage>
        <taxon>Eukaryota</taxon>
        <taxon>Fungi</taxon>
        <taxon>Fungi incertae sedis</taxon>
        <taxon>Zoopagomycota</taxon>
        <taxon>Entomophthoromycotina</taxon>
        <taxon>Basidiobolomycetes</taxon>
        <taxon>Basidiobolales</taxon>
        <taxon>Basidiobolaceae</taxon>
        <taxon>Basidiobolus</taxon>
    </lineage>
</organism>
<dbReference type="Proteomes" id="UP000193498">
    <property type="component" value="Unassembled WGS sequence"/>
</dbReference>
<dbReference type="SUPFAM" id="SSF57716">
    <property type="entry name" value="Glucocorticoid receptor-like (DNA-binding domain)"/>
    <property type="match status" value="2"/>
</dbReference>
<feature type="compositionally biased region" description="Polar residues" evidence="9">
    <location>
        <begin position="48"/>
        <end position="62"/>
    </location>
</feature>
<evidence type="ECO:0000256" key="2">
    <source>
        <dbReference type="ARBA" id="ARBA00022723"/>
    </source>
</evidence>
<dbReference type="GO" id="GO:0045944">
    <property type="term" value="P:positive regulation of transcription by RNA polymerase II"/>
    <property type="evidence" value="ECO:0007669"/>
    <property type="project" value="TreeGrafter"/>
</dbReference>
<name>A0A1Y1Y2H4_9FUNG</name>
<evidence type="ECO:0000256" key="9">
    <source>
        <dbReference type="SAM" id="MobiDB-lite"/>
    </source>
</evidence>
<evidence type="ECO:0000256" key="8">
    <source>
        <dbReference type="PROSITE-ProRule" id="PRU00094"/>
    </source>
</evidence>
<dbReference type="Gene3D" id="3.30.50.10">
    <property type="entry name" value="Erythroid Transcription Factor GATA-1, subunit A"/>
    <property type="match status" value="2"/>
</dbReference>
<proteinExistence type="predicted"/>
<evidence type="ECO:0000256" key="7">
    <source>
        <dbReference type="ARBA" id="ARBA00023242"/>
    </source>
</evidence>
<dbReference type="EMBL" id="MCFE01000288">
    <property type="protein sequence ID" value="ORX92179.1"/>
    <property type="molecule type" value="Genomic_DNA"/>
</dbReference>
<keyword evidence="3 8" id="KW-0863">Zinc-finger</keyword>
<keyword evidence="7" id="KW-0539">Nucleus</keyword>
<sequence>MSCHNCGVTSTPLWRRTPDRQHSLCNACGLYFKQYKTHRPLHIHQKTPKSLASSAEAQQNDPESPDMSQIKRKSAEEAEENPDLKCANCSQTQTPLWRKNEKGESICNACGLYAKLHNKERPSALHKSKIQRRRKDWNHLQSQQYHDMVNFLGMSEDKFKQSLEQLSPDELLRWHKFFEGRAVALRSLMEVNDHSAS</sequence>
<accession>A0A1Y1Y2H4</accession>
<dbReference type="InterPro" id="IPR013088">
    <property type="entry name" value="Znf_NHR/GATA"/>
</dbReference>
<feature type="domain" description="GATA-type" evidence="10">
    <location>
        <begin position="80"/>
        <end position="133"/>
    </location>
</feature>
<dbReference type="OrthoDB" id="515401at2759"/>
<reference evidence="11 12" key="1">
    <citation type="submission" date="2016-07" db="EMBL/GenBank/DDBJ databases">
        <title>Pervasive Adenine N6-methylation of Active Genes in Fungi.</title>
        <authorList>
            <consortium name="DOE Joint Genome Institute"/>
            <person name="Mondo S.J."/>
            <person name="Dannebaum R.O."/>
            <person name="Kuo R.C."/>
            <person name="Labutti K."/>
            <person name="Haridas S."/>
            <person name="Kuo A."/>
            <person name="Salamov A."/>
            <person name="Ahrendt S.R."/>
            <person name="Lipzen A."/>
            <person name="Sullivan W."/>
            <person name="Andreopoulos W.B."/>
            <person name="Clum A."/>
            <person name="Lindquist E."/>
            <person name="Daum C."/>
            <person name="Ramamoorthy G.K."/>
            <person name="Gryganskyi A."/>
            <person name="Culley D."/>
            <person name="Magnuson J.K."/>
            <person name="James T.Y."/>
            <person name="O'Malley M.A."/>
            <person name="Stajich J.E."/>
            <person name="Spatafora J.W."/>
            <person name="Visel A."/>
            <person name="Grigoriev I.V."/>
        </authorList>
    </citation>
    <scope>NUCLEOTIDE SEQUENCE [LARGE SCALE GENOMIC DNA]</scope>
    <source>
        <strain evidence="11 12">CBS 931.73</strain>
    </source>
</reference>
<dbReference type="SMART" id="SM00401">
    <property type="entry name" value="ZnF_GATA"/>
    <property type="match status" value="2"/>
</dbReference>
<feature type="domain" description="GATA-type" evidence="10">
    <location>
        <begin position="1"/>
        <end position="51"/>
    </location>
</feature>
<dbReference type="Pfam" id="PF00320">
    <property type="entry name" value="GATA"/>
    <property type="match status" value="2"/>
</dbReference>
<dbReference type="InterPro" id="IPR039355">
    <property type="entry name" value="Transcription_factor_GATA"/>
</dbReference>
<dbReference type="GO" id="GO:0000122">
    <property type="term" value="P:negative regulation of transcription by RNA polymerase II"/>
    <property type="evidence" value="ECO:0007669"/>
    <property type="project" value="TreeGrafter"/>
</dbReference>
<evidence type="ECO:0000256" key="6">
    <source>
        <dbReference type="ARBA" id="ARBA00023163"/>
    </source>
</evidence>
<evidence type="ECO:0000313" key="12">
    <source>
        <dbReference type="Proteomes" id="UP000193498"/>
    </source>
</evidence>
<evidence type="ECO:0000256" key="3">
    <source>
        <dbReference type="ARBA" id="ARBA00022771"/>
    </source>
</evidence>
<keyword evidence="2" id="KW-0479">Metal-binding</keyword>
<keyword evidence="12" id="KW-1185">Reference proteome</keyword>
<comment type="caution">
    <text evidence="11">The sequence shown here is derived from an EMBL/GenBank/DDBJ whole genome shotgun (WGS) entry which is preliminary data.</text>
</comment>
<keyword evidence="11" id="KW-0675">Receptor</keyword>
<evidence type="ECO:0000259" key="10">
    <source>
        <dbReference type="PROSITE" id="PS50114"/>
    </source>
</evidence>
<dbReference type="GO" id="GO:0005634">
    <property type="term" value="C:nucleus"/>
    <property type="evidence" value="ECO:0007669"/>
    <property type="project" value="UniProtKB-SubCell"/>
</dbReference>
<dbReference type="STRING" id="1314790.A0A1Y1Y2H4"/>
<dbReference type="PANTHER" id="PTHR10071:SF335">
    <property type="entry name" value="IRON-SENSING TRANSCRIPTIONAL REPRESSOR-RELATED"/>
    <property type="match status" value="1"/>
</dbReference>
<gene>
    <name evidence="11" type="ORF">K493DRAFT_286025</name>
</gene>
<feature type="region of interest" description="Disordered" evidence="9">
    <location>
        <begin position="44"/>
        <end position="83"/>
    </location>
</feature>
<dbReference type="PROSITE" id="PS00344">
    <property type="entry name" value="GATA_ZN_FINGER_1"/>
    <property type="match status" value="1"/>
</dbReference>
<evidence type="ECO:0000256" key="5">
    <source>
        <dbReference type="ARBA" id="ARBA00023015"/>
    </source>
</evidence>
<dbReference type="GO" id="GO:0008270">
    <property type="term" value="F:zinc ion binding"/>
    <property type="evidence" value="ECO:0007669"/>
    <property type="project" value="UniProtKB-KW"/>
</dbReference>
<dbReference type="PANTHER" id="PTHR10071">
    <property type="entry name" value="TRANSCRIPTION FACTOR GATA FAMILY MEMBER"/>
    <property type="match status" value="1"/>
</dbReference>